<feature type="transmembrane region" description="Helical" evidence="7">
    <location>
        <begin position="28"/>
        <end position="45"/>
    </location>
</feature>
<proteinExistence type="predicted"/>
<protein>
    <submittedName>
        <fullName evidence="9">TRAP transporter large permease subunit</fullName>
    </submittedName>
</protein>
<evidence type="ECO:0000256" key="3">
    <source>
        <dbReference type="ARBA" id="ARBA00022519"/>
    </source>
</evidence>
<gene>
    <name evidence="9" type="ORF">HJG54_09535</name>
</gene>
<reference evidence="9" key="1">
    <citation type="submission" date="2020-05" db="EMBL/GenBank/DDBJ databases">
        <authorList>
            <person name="Zhu T."/>
            <person name="Keshari N."/>
            <person name="Lu X."/>
        </authorList>
    </citation>
    <scope>NUCLEOTIDE SEQUENCE</scope>
    <source>
        <strain evidence="9">NK1-12</strain>
    </source>
</reference>
<evidence type="ECO:0000256" key="1">
    <source>
        <dbReference type="ARBA" id="ARBA00004429"/>
    </source>
</evidence>
<feature type="transmembrane region" description="Helical" evidence="7">
    <location>
        <begin position="57"/>
        <end position="79"/>
    </location>
</feature>
<dbReference type="PANTHER" id="PTHR33362">
    <property type="entry name" value="SIALIC ACID TRAP TRANSPORTER PERMEASE PROTEIN SIAT-RELATED"/>
    <property type="match status" value="1"/>
</dbReference>
<feature type="transmembrane region" description="Helical" evidence="7">
    <location>
        <begin position="287"/>
        <end position="308"/>
    </location>
</feature>
<keyword evidence="6 7" id="KW-0472">Membrane</keyword>
<evidence type="ECO:0000256" key="2">
    <source>
        <dbReference type="ARBA" id="ARBA00022475"/>
    </source>
</evidence>
<keyword evidence="5 7" id="KW-1133">Transmembrane helix</keyword>
<evidence type="ECO:0000259" key="8">
    <source>
        <dbReference type="Pfam" id="PF06808"/>
    </source>
</evidence>
<accession>A0AA96WD67</accession>
<dbReference type="Pfam" id="PF06808">
    <property type="entry name" value="DctM"/>
    <property type="match status" value="1"/>
</dbReference>
<feature type="transmembrane region" description="Helical" evidence="7">
    <location>
        <begin position="181"/>
        <end position="205"/>
    </location>
</feature>
<keyword evidence="4 7" id="KW-0812">Transmembrane</keyword>
<feature type="transmembrane region" description="Helical" evidence="7">
    <location>
        <begin position="371"/>
        <end position="397"/>
    </location>
</feature>
<dbReference type="EMBL" id="CP053586">
    <property type="protein sequence ID" value="WNZ23078.1"/>
    <property type="molecule type" value="Genomic_DNA"/>
</dbReference>
<evidence type="ECO:0000256" key="4">
    <source>
        <dbReference type="ARBA" id="ARBA00022692"/>
    </source>
</evidence>
<dbReference type="NCBIfam" id="TIGR00786">
    <property type="entry name" value="dctM"/>
    <property type="match status" value="1"/>
</dbReference>
<feature type="transmembrane region" description="Helical" evidence="7">
    <location>
        <begin position="145"/>
        <end position="169"/>
    </location>
</feature>
<organism evidence="9">
    <name type="scientific">Leptolyngbya sp. NK1-12</name>
    <dbReference type="NCBI Taxonomy" id="2547451"/>
    <lineage>
        <taxon>Bacteria</taxon>
        <taxon>Bacillati</taxon>
        <taxon>Cyanobacteriota</taxon>
        <taxon>Cyanophyceae</taxon>
        <taxon>Leptolyngbyales</taxon>
        <taxon>Leptolyngbyaceae</taxon>
        <taxon>Leptolyngbya group</taxon>
        <taxon>Leptolyngbya</taxon>
    </lineage>
</organism>
<dbReference type="PANTHER" id="PTHR33362:SF7">
    <property type="entry name" value="SLL1103 PROTEIN"/>
    <property type="match status" value="1"/>
</dbReference>
<dbReference type="GO" id="GO:0005886">
    <property type="term" value="C:plasma membrane"/>
    <property type="evidence" value="ECO:0007669"/>
    <property type="project" value="UniProtKB-SubCell"/>
</dbReference>
<feature type="transmembrane region" description="Helical" evidence="7">
    <location>
        <begin position="103"/>
        <end position="133"/>
    </location>
</feature>
<dbReference type="InterPro" id="IPR004681">
    <property type="entry name" value="TRAP_DctM"/>
</dbReference>
<evidence type="ECO:0000313" key="9">
    <source>
        <dbReference type="EMBL" id="WNZ23078.1"/>
    </source>
</evidence>
<comment type="subcellular location">
    <subcellularLocation>
        <location evidence="1">Cell inner membrane</location>
        <topology evidence="1">Multi-pass membrane protein</topology>
    </subcellularLocation>
</comment>
<dbReference type="InterPro" id="IPR010656">
    <property type="entry name" value="DctM"/>
</dbReference>
<feature type="transmembrane region" description="Helical" evidence="7">
    <location>
        <begin position="328"/>
        <end position="359"/>
    </location>
</feature>
<feature type="transmembrane region" description="Helical" evidence="7">
    <location>
        <begin position="5"/>
        <end position="22"/>
    </location>
</feature>
<evidence type="ECO:0000256" key="6">
    <source>
        <dbReference type="ARBA" id="ARBA00023136"/>
    </source>
</evidence>
<dbReference type="RefSeq" id="WP_316434649.1">
    <property type="nucleotide sequence ID" value="NZ_CP053586.1"/>
</dbReference>
<feature type="transmembrane region" description="Helical" evidence="7">
    <location>
        <begin position="225"/>
        <end position="251"/>
    </location>
</feature>
<sequence>MGYEWLAIAMFVGFFLILMSGYPVAFSFAGTAIVFGGIGLAVGAFDLNRLLLLPNVWFGTMSNFTLLAIPFFVFLGAVFEKSGLAEELLETIGILMGPLRGGMALAVVVVGTLLAATTGVVAATVIMMGMLSLPVMLRYGYDKRLATGIIVAAGTLAQLIPPSLVLVVLSDQIGVSVGDLFLGALIPGLMLAGSYALYVLVVALLKPETAPALPLEVRRMDGKVLAAKVVKAVLPPLLLIFAVLGSIFFGIATPTEAGAVGAVGACVLAALNRRLNWNLLRDSAHATATVTSLVVIILFCSAFFSVVFDGLGGKTLITNLLLSLPGGYITFMIVSNIAIFLLGVFLEFVEICFIAMPLFVPAAQQLGIDMVWFGVIMAINLQTAFISPPVGFSLFYLQSVAPKEIKTIEIHKSAIPFMILQVIVLIIVISFPQTVRWLVDLSFQS</sequence>
<dbReference type="PIRSF" id="PIRSF006066">
    <property type="entry name" value="HI0050"/>
    <property type="match status" value="1"/>
</dbReference>
<feature type="domain" description="TRAP C4-dicarboxylate transport system permease DctM subunit" evidence="8">
    <location>
        <begin position="11"/>
        <end position="433"/>
    </location>
</feature>
<keyword evidence="2" id="KW-1003">Cell membrane</keyword>
<dbReference type="AlphaFoldDB" id="A0AA96WD67"/>
<keyword evidence="3" id="KW-0997">Cell inner membrane</keyword>
<feature type="transmembrane region" description="Helical" evidence="7">
    <location>
        <begin position="417"/>
        <end position="439"/>
    </location>
</feature>
<evidence type="ECO:0000256" key="5">
    <source>
        <dbReference type="ARBA" id="ARBA00022989"/>
    </source>
</evidence>
<name>A0AA96WD67_9CYAN</name>
<evidence type="ECO:0000256" key="7">
    <source>
        <dbReference type="SAM" id="Phobius"/>
    </source>
</evidence>
<dbReference type="GO" id="GO:0022857">
    <property type="term" value="F:transmembrane transporter activity"/>
    <property type="evidence" value="ECO:0007669"/>
    <property type="project" value="TreeGrafter"/>
</dbReference>